<feature type="domain" description="Carboxymuconolactone decarboxylase-like" evidence="2">
    <location>
        <begin position="47"/>
        <end position="89"/>
    </location>
</feature>
<dbReference type="AlphaFoldDB" id="E1RBP1"/>
<dbReference type="InterPro" id="IPR003779">
    <property type="entry name" value="CMD-like"/>
</dbReference>
<evidence type="ECO:0000259" key="2">
    <source>
        <dbReference type="Pfam" id="PF02627"/>
    </source>
</evidence>
<keyword evidence="1" id="KW-0472">Membrane</keyword>
<evidence type="ECO:0000256" key="1">
    <source>
        <dbReference type="SAM" id="Phobius"/>
    </source>
</evidence>
<dbReference type="GO" id="GO:0051920">
    <property type="term" value="F:peroxiredoxin activity"/>
    <property type="evidence" value="ECO:0007669"/>
    <property type="project" value="InterPro"/>
</dbReference>
<proteinExistence type="predicted"/>
<name>E1RBP1_SEDSS</name>
<dbReference type="eggNOG" id="COG2128">
    <property type="taxonomic scope" value="Bacteria"/>
</dbReference>
<protein>
    <submittedName>
        <fullName evidence="3">Carboxymuconolactone decarboxylase</fullName>
    </submittedName>
</protein>
<dbReference type="InterPro" id="IPR004675">
    <property type="entry name" value="AhpD_core"/>
</dbReference>
<dbReference type="RefSeq" id="WP_013253235.1">
    <property type="nucleotide sequence ID" value="NC_014364.1"/>
</dbReference>
<dbReference type="STRING" id="573413.Spirs_0628"/>
<dbReference type="NCBIfam" id="TIGR00778">
    <property type="entry name" value="ahpD_dom"/>
    <property type="match status" value="1"/>
</dbReference>
<dbReference type="InterPro" id="IPR029032">
    <property type="entry name" value="AhpD-like"/>
</dbReference>
<accession>E1RBP1</accession>
<keyword evidence="1" id="KW-1133">Transmembrane helix</keyword>
<dbReference type="Pfam" id="PF02627">
    <property type="entry name" value="CMD"/>
    <property type="match status" value="1"/>
</dbReference>
<dbReference type="KEGG" id="ssm:Spirs_0628"/>
<dbReference type="SUPFAM" id="SSF69118">
    <property type="entry name" value="AhpD-like"/>
    <property type="match status" value="1"/>
</dbReference>
<dbReference type="HOGENOM" id="CLU_115251_0_0_12"/>
<feature type="transmembrane region" description="Helical" evidence="1">
    <location>
        <begin position="170"/>
        <end position="193"/>
    </location>
</feature>
<organism evidence="3 4">
    <name type="scientific">Sediminispirochaeta smaragdinae (strain DSM 11293 / JCM 15392 / SEBR 4228)</name>
    <name type="common">Spirochaeta smaragdinae</name>
    <dbReference type="NCBI Taxonomy" id="573413"/>
    <lineage>
        <taxon>Bacteria</taxon>
        <taxon>Pseudomonadati</taxon>
        <taxon>Spirochaetota</taxon>
        <taxon>Spirochaetia</taxon>
        <taxon>Spirochaetales</taxon>
        <taxon>Spirochaetaceae</taxon>
        <taxon>Sediminispirochaeta</taxon>
    </lineage>
</organism>
<dbReference type="EMBL" id="CP002116">
    <property type="protein sequence ID" value="ADK79771.1"/>
    <property type="molecule type" value="Genomic_DNA"/>
</dbReference>
<dbReference type="Proteomes" id="UP000002318">
    <property type="component" value="Chromosome"/>
</dbReference>
<evidence type="ECO:0000313" key="4">
    <source>
        <dbReference type="Proteomes" id="UP000002318"/>
    </source>
</evidence>
<keyword evidence="4" id="KW-1185">Reference proteome</keyword>
<feature type="transmembrane region" description="Helical" evidence="1">
    <location>
        <begin position="135"/>
        <end position="158"/>
    </location>
</feature>
<dbReference type="Gene3D" id="1.20.1290.10">
    <property type="entry name" value="AhpD-like"/>
    <property type="match status" value="1"/>
</dbReference>
<dbReference type="OrthoDB" id="9801997at2"/>
<evidence type="ECO:0000313" key="3">
    <source>
        <dbReference type="EMBL" id="ADK79771.1"/>
    </source>
</evidence>
<sequence>MKQMKAESHKRSFRHRYGISELFSASIKLYPAMFNLIRNKKTQIISNDFRERLMLAVTEVNGCAICSYAHTKMALEQGMSEQEIHAMLSASNEFVPESESKAIFFAQHYADSLGKPDSEAYQVILRSYGKKKSTMILSAISLMMYGNICGLPLSAFISRLRGKKYANSTLVYEIVMLLSIIPISLIAAIPALINPVLKRHMQQTL</sequence>
<keyword evidence="1" id="KW-0812">Transmembrane</keyword>
<reference evidence="3 4" key="1">
    <citation type="journal article" date="2010" name="Stand. Genomic Sci.">
        <title>Complete genome sequence of Spirochaeta smaragdinae type strain (SEBR 4228).</title>
        <authorList>
            <person name="Mavromatis K."/>
            <person name="Yasawong M."/>
            <person name="Chertkov O."/>
            <person name="Lapidus A."/>
            <person name="Lucas S."/>
            <person name="Nolan M."/>
            <person name="Del Rio T.G."/>
            <person name="Tice H."/>
            <person name="Cheng J.F."/>
            <person name="Pitluck S."/>
            <person name="Liolios K."/>
            <person name="Ivanova N."/>
            <person name="Tapia R."/>
            <person name="Han C."/>
            <person name="Bruce D."/>
            <person name="Goodwin L."/>
            <person name="Pati A."/>
            <person name="Chen A."/>
            <person name="Palaniappan K."/>
            <person name="Land M."/>
            <person name="Hauser L."/>
            <person name="Chang Y.J."/>
            <person name="Jeffries C.D."/>
            <person name="Detter J.C."/>
            <person name="Rohde M."/>
            <person name="Brambilla E."/>
            <person name="Spring S."/>
            <person name="Goker M."/>
            <person name="Sikorski J."/>
            <person name="Woyke T."/>
            <person name="Bristow J."/>
            <person name="Eisen J.A."/>
            <person name="Markowitz V."/>
            <person name="Hugenholtz P."/>
            <person name="Klenk H.P."/>
            <person name="Kyrpides N.C."/>
        </authorList>
    </citation>
    <scope>NUCLEOTIDE SEQUENCE [LARGE SCALE GENOMIC DNA]</scope>
    <source>
        <strain evidence="4">DSM 11293 / JCM 15392 / SEBR 4228</strain>
    </source>
</reference>
<gene>
    <name evidence="3" type="ordered locus">Spirs_0628</name>
</gene>